<feature type="transmembrane region" description="Helical" evidence="1">
    <location>
        <begin position="179"/>
        <end position="200"/>
    </location>
</feature>
<feature type="transmembrane region" description="Helical" evidence="1">
    <location>
        <begin position="128"/>
        <end position="145"/>
    </location>
</feature>
<feature type="transmembrane region" description="Helical" evidence="1">
    <location>
        <begin position="212"/>
        <end position="229"/>
    </location>
</feature>
<evidence type="ECO:0000313" key="2">
    <source>
        <dbReference type="EMBL" id="MBE9399443.1"/>
    </source>
</evidence>
<feature type="transmembrane region" description="Helical" evidence="1">
    <location>
        <begin position="152"/>
        <end position="173"/>
    </location>
</feature>
<dbReference type="EMBL" id="JADEYS010000027">
    <property type="protein sequence ID" value="MBE9399443.1"/>
    <property type="molecule type" value="Genomic_DNA"/>
</dbReference>
<evidence type="ECO:0008006" key="4">
    <source>
        <dbReference type="Google" id="ProtNLM"/>
    </source>
</evidence>
<evidence type="ECO:0000256" key="1">
    <source>
        <dbReference type="SAM" id="Phobius"/>
    </source>
</evidence>
<keyword evidence="1" id="KW-0472">Membrane</keyword>
<sequence length="335" mass="36716">MYTDEDLNFAVKKGVFTDSAVEEFRALLSSSKHSPSVDEENFKLVGGFNDIFIVIACLLLIFSSLWVVNFIAESDVLGMLVFTVLSWILSEIFVLKRKMALPGIALLLAFVGGVYSISDFVVMGSKEMSFMLSAALATIAAYLHWLRFKVPITIAVGTAAAVGLLVSLAMSIFPDTNDSLLVILFICGVLSFIFAMYWDSSDTKRITRNSDVAFWLHLLSAPLIIHPVFSKLGVLDGNESLVSMAAVVVLYVFMTSISIVIDRRAFMVSSLVYVLYALSSLIKAYGGVGYSFALTGVLMGGALLLLSVFWHRVRVYLVAKLPAVVKENIPEIREA</sequence>
<organism evidence="2 3">
    <name type="scientific">Pontibacterium sinense</name>
    <dbReference type="NCBI Taxonomy" id="2781979"/>
    <lineage>
        <taxon>Bacteria</taxon>
        <taxon>Pseudomonadati</taxon>
        <taxon>Pseudomonadota</taxon>
        <taxon>Gammaproteobacteria</taxon>
        <taxon>Oceanospirillales</taxon>
        <taxon>Oceanospirillaceae</taxon>
        <taxon>Pontibacterium</taxon>
    </lineage>
</organism>
<keyword evidence="1" id="KW-1133">Transmembrane helix</keyword>
<feature type="transmembrane region" description="Helical" evidence="1">
    <location>
        <begin position="77"/>
        <end position="94"/>
    </location>
</feature>
<keyword evidence="3" id="KW-1185">Reference proteome</keyword>
<feature type="transmembrane region" description="Helical" evidence="1">
    <location>
        <begin position="101"/>
        <end position="122"/>
    </location>
</feature>
<feature type="transmembrane region" description="Helical" evidence="1">
    <location>
        <begin position="241"/>
        <end position="261"/>
    </location>
</feature>
<comment type="caution">
    <text evidence="2">The sequence shown here is derived from an EMBL/GenBank/DDBJ whole genome shotgun (WGS) entry which is preliminary data.</text>
</comment>
<gene>
    <name evidence="2" type="ORF">IOQ59_19445</name>
</gene>
<protein>
    <recommendedName>
        <fullName evidence="4">DUF2157 domain-containing protein</fullName>
    </recommendedName>
</protein>
<feature type="transmembrane region" description="Helical" evidence="1">
    <location>
        <begin position="292"/>
        <end position="310"/>
    </location>
</feature>
<dbReference type="AlphaFoldDB" id="A0A8J7FK17"/>
<keyword evidence="1" id="KW-0812">Transmembrane</keyword>
<accession>A0A8J7FK17</accession>
<feature type="transmembrane region" description="Helical" evidence="1">
    <location>
        <begin position="51"/>
        <end position="71"/>
    </location>
</feature>
<name>A0A8J7FK17_9GAMM</name>
<evidence type="ECO:0000313" key="3">
    <source>
        <dbReference type="Proteomes" id="UP000640333"/>
    </source>
</evidence>
<reference evidence="2" key="1">
    <citation type="submission" date="2020-10" db="EMBL/GenBank/DDBJ databases">
        <title>Bacterium isolated from coastal waters sediment.</title>
        <authorList>
            <person name="Chen R.-J."/>
            <person name="Lu D.-C."/>
            <person name="Zhu K.-L."/>
            <person name="Du Z.-J."/>
        </authorList>
    </citation>
    <scope>NUCLEOTIDE SEQUENCE</scope>
    <source>
        <strain evidence="2">N1Y112</strain>
    </source>
</reference>
<dbReference type="RefSeq" id="WP_193955136.1">
    <property type="nucleotide sequence ID" value="NZ_JADEYS010000027.1"/>
</dbReference>
<proteinExistence type="predicted"/>
<dbReference type="Proteomes" id="UP000640333">
    <property type="component" value="Unassembled WGS sequence"/>
</dbReference>